<protein>
    <submittedName>
        <fullName evidence="2">Uncharacterized protein</fullName>
    </submittedName>
</protein>
<gene>
    <name evidence="2" type="ORF">mMyoMyo1_010350</name>
</gene>
<dbReference type="AlphaFoldDB" id="A0A7J7RFL9"/>
<organism evidence="2 3">
    <name type="scientific">Myotis myotis</name>
    <name type="common">Greater mouse-eared bat</name>
    <name type="synonym">Vespertilio myotis</name>
    <dbReference type="NCBI Taxonomy" id="51298"/>
    <lineage>
        <taxon>Eukaryota</taxon>
        <taxon>Metazoa</taxon>
        <taxon>Chordata</taxon>
        <taxon>Craniata</taxon>
        <taxon>Vertebrata</taxon>
        <taxon>Euteleostomi</taxon>
        <taxon>Mammalia</taxon>
        <taxon>Eutheria</taxon>
        <taxon>Laurasiatheria</taxon>
        <taxon>Chiroptera</taxon>
        <taxon>Yangochiroptera</taxon>
        <taxon>Vespertilionidae</taxon>
        <taxon>Myotis</taxon>
    </lineage>
</organism>
<proteinExistence type="predicted"/>
<evidence type="ECO:0000256" key="1">
    <source>
        <dbReference type="SAM" id="MobiDB-lite"/>
    </source>
</evidence>
<dbReference type="Proteomes" id="UP000527355">
    <property type="component" value="Unassembled WGS sequence"/>
</dbReference>
<dbReference type="EMBL" id="JABWUV010000028">
    <property type="protein sequence ID" value="KAF6274939.1"/>
    <property type="molecule type" value="Genomic_DNA"/>
</dbReference>
<accession>A0A7J7RFL9</accession>
<keyword evidence="3" id="KW-1185">Reference proteome</keyword>
<reference evidence="2 3" key="1">
    <citation type="journal article" date="2020" name="Nature">
        <title>Six reference-quality genomes reveal evolution of bat adaptations.</title>
        <authorList>
            <person name="Jebb D."/>
            <person name="Huang Z."/>
            <person name="Pippel M."/>
            <person name="Hughes G.M."/>
            <person name="Lavrichenko K."/>
            <person name="Devanna P."/>
            <person name="Winkler S."/>
            <person name="Jermiin L.S."/>
            <person name="Skirmuntt E.C."/>
            <person name="Katzourakis A."/>
            <person name="Burkitt-Gray L."/>
            <person name="Ray D.A."/>
            <person name="Sullivan K.A.M."/>
            <person name="Roscito J.G."/>
            <person name="Kirilenko B.M."/>
            <person name="Davalos L.M."/>
            <person name="Corthals A.P."/>
            <person name="Power M.L."/>
            <person name="Jones G."/>
            <person name="Ransome R.D."/>
            <person name="Dechmann D.K.N."/>
            <person name="Locatelli A.G."/>
            <person name="Puechmaille S.J."/>
            <person name="Fedrigo O."/>
            <person name="Jarvis E.D."/>
            <person name="Hiller M."/>
            <person name="Vernes S.C."/>
            <person name="Myers E.W."/>
            <person name="Teeling E.C."/>
        </authorList>
    </citation>
    <scope>NUCLEOTIDE SEQUENCE [LARGE SCALE GENOMIC DNA]</scope>
    <source>
        <strain evidence="2">MMyoMyo1</strain>
        <tissue evidence="2">Flight muscle</tissue>
    </source>
</reference>
<feature type="region of interest" description="Disordered" evidence="1">
    <location>
        <begin position="115"/>
        <end position="139"/>
    </location>
</feature>
<evidence type="ECO:0000313" key="3">
    <source>
        <dbReference type="Proteomes" id="UP000527355"/>
    </source>
</evidence>
<name>A0A7J7RFL9_MYOMY</name>
<evidence type="ECO:0000313" key="2">
    <source>
        <dbReference type="EMBL" id="KAF6274939.1"/>
    </source>
</evidence>
<sequence>MFQYRTNPHLWCRKCCLSAETRFFLTIKCFLLLASKSSHISNCFFHFPEFLKEKGPGHKTSLTPDIYSTQLLSPTAGGSLGEYSDTKVLKRVPCPSWFGSVNRASACRLRGPRFDSSQGHMPGLRAQSPVGGMQEAADQ</sequence>
<comment type="caution">
    <text evidence="2">The sequence shown here is derived from an EMBL/GenBank/DDBJ whole genome shotgun (WGS) entry which is preliminary data.</text>
</comment>